<dbReference type="RefSeq" id="WP_049466775.1">
    <property type="nucleotide sequence ID" value="NZ_AP024684.1"/>
</dbReference>
<gene>
    <name evidence="7" type="ORF">CEE55_09295</name>
    <name evidence="6" type="ORF">STNY_R19400</name>
</gene>
<keyword evidence="9" id="KW-1185">Reference proteome</keyword>
<dbReference type="Proteomes" id="UP000825066">
    <property type="component" value="Chromosome"/>
</dbReference>
<keyword evidence="4" id="KW-0472">Membrane</keyword>
<feature type="domain" description="TonB C-terminal" evidence="5">
    <location>
        <begin position="35"/>
        <end position="123"/>
    </location>
</feature>
<reference evidence="7 8" key="1">
    <citation type="submission" date="2017-06" db="EMBL/GenBank/DDBJ databases">
        <authorList>
            <person name="Kim H.J."/>
            <person name="Triplett B.A."/>
        </authorList>
    </citation>
    <scope>NUCLEOTIDE SEQUENCE [LARGE SCALE GENOMIC DNA]</scope>
    <source>
        <strain evidence="7 8">S18795</strain>
    </source>
</reference>
<accession>A0A246KZB6</accession>
<evidence type="ECO:0000313" key="6">
    <source>
        <dbReference type="EMBL" id="BCX43741.1"/>
    </source>
</evidence>
<dbReference type="SUPFAM" id="SSF74653">
    <property type="entry name" value="TolA/TonB C-terminal domain"/>
    <property type="match status" value="1"/>
</dbReference>
<keyword evidence="2" id="KW-0812">Transmembrane</keyword>
<reference evidence="6 9" key="2">
    <citation type="submission" date="2021-05" db="EMBL/GenBank/DDBJ databases">
        <title>Complete Genome Sequence of Stenotrophomonas pavanii strain Y.</title>
        <authorList>
            <person name="Dohra H."/>
            <person name="Mohad Din A.R.J."/>
            <person name="Suzuki K."/>
            <person name="Fatma A."/>
            <person name="Honjyo M."/>
            <person name="Nishimura T."/>
            <person name="Moriuch R."/>
            <person name="Masuda K."/>
            <person name="Minoura A."/>
            <person name="Tashiro Y."/>
            <person name="Futamata H."/>
        </authorList>
    </citation>
    <scope>NUCLEOTIDE SEQUENCE [LARGE SCALE GENOMIC DNA]</scope>
    <source>
        <strain evidence="6">Berkeley</strain>
        <strain evidence="9">Y</strain>
    </source>
</reference>
<comment type="subcellular location">
    <subcellularLocation>
        <location evidence="1">Membrane</location>
        <topology evidence="1">Single-pass membrane protein</topology>
    </subcellularLocation>
</comment>
<dbReference type="PROSITE" id="PS52015">
    <property type="entry name" value="TONB_CTD"/>
    <property type="match status" value="1"/>
</dbReference>
<evidence type="ECO:0000256" key="4">
    <source>
        <dbReference type="ARBA" id="ARBA00023136"/>
    </source>
</evidence>
<dbReference type="GO" id="GO:0055085">
    <property type="term" value="P:transmembrane transport"/>
    <property type="evidence" value="ECO:0007669"/>
    <property type="project" value="InterPro"/>
</dbReference>
<evidence type="ECO:0000313" key="7">
    <source>
        <dbReference type="EMBL" id="OWR33911.1"/>
    </source>
</evidence>
<dbReference type="Pfam" id="PF03544">
    <property type="entry name" value="TonB_C"/>
    <property type="match status" value="1"/>
</dbReference>
<dbReference type="AlphaFoldDB" id="A0A246KZB6"/>
<dbReference type="GO" id="GO:0016020">
    <property type="term" value="C:membrane"/>
    <property type="evidence" value="ECO:0007669"/>
    <property type="project" value="UniProtKB-SubCell"/>
</dbReference>
<proteinExistence type="predicted"/>
<evidence type="ECO:0000313" key="9">
    <source>
        <dbReference type="Proteomes" id="UP000825066"/>
    </source>
</evidence>
<keyword evidence="3" id="KW-1133">Transmembrane helix</keyword>
<evidence type="ECO:0000313" key="8">
    <source>
        <dbReference type="Proteomes" id="UP000197904"/>
    </source>
</evidence>
<dbReference type="Proteomes" id="UP000197904">
    <property type="component" value="Unassembled WGS sequence"/>
</dbReference>
<dbReference type="EMBL" id="AP024684">
    <property type="protein sequence ID" value="BCX43741.1"/>
    <property type="molecule type" value="Genomic_DNA"/>
</dbReference>
<dbReference type="NCBIfam" id="TIGR01352">
    <property type="entry name" value="tonB_Cterm"/>
    <property type="match status" value="1"/>
</dbReference>
<evidence type="ECO:0000256" key="1">
    <source>
        <dbReference type="ARBA" id="ARBA00004167"/>
    </source>
</evidence>
<dbReference type="EMBL" id="NIXP01000060">
    <property type="protein sequence ID" value="OWR33911.1"/>
    <property type="molecule type" value="Genomic_DNA"/>
</dbReference>
<dbReference type="InterPro" id="IPR006260">
    <property type="entry name" value="TonB/TolA_C"/>
</dbReference>
<evidence type="ECO:0000259" key="5">
    <source>
        <dbReference type="PROSITE" id="PS52015"/>
    </source>
</evidence>
<evidence type="ECO:0000256" key="2">
    <source>
        <dbReference type="ARBA" id="ARBA00022692"/>
    </source>
</evidence>
<dbReference type="InterPro" id="IPR037682">
    <property type="entry name" value="TonB_C"/>
</dbReference>
<organism evidence="7 8">
    <name type="scientific">Stenotrophomonas pavanii</name>
    <dbReference type="NCBI Taxonomy" id="487698"/>
    <lineage>
        <taxon>Bacteria</taxon>
        <taxon>Pseudomonadati</taxon>
        <taxon>Pseudomonadota</taxon>
        <taxon>Gammaproteobacteria</taxon>
        <taxon>Lysobacterales</taxon>
        <taxon>Lysobacteraceae</taxon>
        <taxon>Stenotrophomonas</taxon>
    </lineage>
</organism>
<name>A0A246KZB6_9GAMM</name>
<evidence type="ECO:0000256" key="3">
    <source>
        <dbReference type="ARBA" id="ARBA00022989"/>
    </source>
</evidence>
<sequence length="123" mass="13582">MSAAERRVYMLQEQFLEIARANAVRSEAAEKVEIYASVDAESQRQHPMQLENYQKPERGDGAATLLVDVDEQGRPVAVDVARDSGSAVQDTAAVEAAYRWSYNAASRDGVPVRGKVRITMWGP</sequence>
<protein>
    <submittedName>
        <fullName evidence="6">Energy transducer TonB</fullName>
    </submittedName>
</protein>
<dbReference type="Gene3D" id="3.30.1150.10">
    <property type="match status" value="1"/>
</dbReference>